<evidence type="ECO:0000256" key="1">
    <source>
        <dbReference type="SAM" id="MobiDB-lite"/>
    </source>
</evidence>
<reference evidence="2" key="1">
    <citation type="submission" date="2023-01" db="EMBL/GenBank/DDBJ databases">
        <title>Exophiala dermititidis isolated from Cystic Fibrosis Patient.</title>
        <authorList>
            <person name="Kurbessoian T."/>
            <person name="Crocker A."/>
            <person name="Murante D."/>
            <person name="Hogan D.A."/>
            <person name="Stajich J.E."/>
        </authorList>
    </citation>
    <scope>NUCLEOTIDE SEQUENCE</scope>
    <source>
        <strain evidence="2">Ex8</strain>
    </source>
</reference>
<evidence type="ECO:0000313" key="2">
    <source>
        <dbReference type="EMBL" id="KAJ8994691.1"/>
    </source>
</evidence>
<feature type="region of interest" description="Disordered" evidence="1">
    <location>
        <begin position="1"/>
        <end position="37"/>
    </location>
</feature>
<sequence length="104" mass="11449">MVLASALESQSPALRKSRKHTTPETSSSEKEWGSRRAAPVDCVLSFPFLGMMAAQKCGGPSWPQSKTIRCSGTWRSMSATFRLKRSFGLTERSALMAPHQIGYL</sequence>
<accession>A0AAN6F2B2</accession>
<dbReference type="AlphaFoldDB" id="A0AAN6F2B2"/>
<organism evidence="2 3">
    <name type="scientific">Exophiala dermatitidis</name>
    <name type="common">Black yeast-like fungus</name>
    <name type="synonym">Wangiella dermatitidis</name>
    <dbReference type="NCBI Taxonomy" id="5970"/>
    <lineage>
        <taxon>Eukaryota</taxon>
        <taxon>Fungi</taxon>
        <taxon>Dikarya</taxon>
        <taxon>Ascomycota</taxon>
        <taxon>Pezizomycotina</taxon>
        <taxon>Eurotiomycetes</taxon>
        <taxon>Chaetothyriomycetidae</taxon>
        <taxon>Chaetothyriales</taxon>
        <taxon>Herpotrichiellaceae</taxon>
        <taxon>Exophiala</taxon>
    </lineage>
</organism>
<comment type="caution">
    <text evidence="2">The sequence shown here is derived from an EMBL/GenBank/DDBJ whole genome shotgun (WGS) entry which is preliminary data.</text>
</comment>
<gene>
    <name evidence="2" type="ORF">HRR80_001393</name>
</gene>
<protein>
    <submittedName>
        <fullName evidence="2">Uncharacterized protein</fullName>
    </submittedName>
</protein>
<evidence type="ECO:0000313" key="3">
    <source>
        <dbReference type="Proteomes" id="UP001161757"/>
    </source>
</evidence>
<name>A0AAN6F2B2_EXODE</name>
<dbReference type="Proteomes" id="UP001161757">
    <property type="component" value="Unassembled WGS sequence"/>
</dbReference>
<dbReference type="EMBL" id="JAJGCB010000002">
    <property type="protein sequence ID" value="KAJ8994691.1"/>
    <property type="molecule type" value="Genomic_DNA"/>
</dbReference>
<proteinExistence type="predicted"/>